<keyword evidence="3" id="KW-1185">Reference proteome</keyword>
<dbReference type="Pfam" id="PF10988">
    <property type="entry name" value="DUF2807"/>
    <property type="match status" value="1"/>
</dbReference>
<name>A0ABT4RZB0_9FLAO</name>
<evidence type="ECO:0000313" key="2">
    <source>
        <dbReference type="EMBL" id="MDA0177080.1"/>
    </source>
</evidence>
<reference evidence="2" key="1">
    <citation type="submission" date="2022-11" db="EMBL/GenBank/DDBJ databases">
        <title>Refractory cell wall polysaccharides provide important carbon source for microbial heterotrophs in the hadal ocean.</title>
        <authorList>
            <person name="Zhu X."/>
        </authorList>
    </citation>
    <scope>NUCLEOTIDE SEQUENCE</scope>
    <source>
        <strain evidence="2">MTRN7</strain>
    </source>
</reference>
<dbReference type="Gene3D" id="2.160.20.120">
    <property type="match status" value="1"/>
</dbReference>
<dbReference type="EMBL" id="JAPFGC010000002">
    <property type="protein sequence ID" value="MDA0177080.1"/>
    <property type="molecule type" value="Genomic_DNA"/>
</dbReference>
<dbReference type="Proteomes" id="UP001149142">
    <property type="component" value="Unassembled WGS sequence"/>
</dbReference>
<sequence length="274" mass="30252">MNKFLLACILITTVTFSFAQKKEKVKGSRVLSTATTPVNAFNRLVLTEDFEVKLVKADSTSVKIVTDENLHDYIKIIAQDSTLTFKTTAKLQEKKLEITVFYNDALNTIEVKEDAEIFSSNSLKFNDLSLVTTDNAKAFLTLECQNIKHINDNKAKNELNITAKNVTLELGENSKLEALINASNLEVDLLVSADAELEGDVQELELNADNSSDFIANNLTVKTINATTLNRAKVKVNATKTLNINASGTSEIEIYGSPKINIDAFEDNAILKKK</sequence>
<evidence type="ECO:0000259" key="1">
    <source>
        <dbReference type="Pfam" id="PF10988"/>
    </source>
</evidence>
<organism evidence="2 3">
    <name type="scientific">Mesoflavibacter profundi</name>
    <dbReference type="NCBI Taxonomy" id="2708110"/>
    <lineage>
        <taxon>Bacteria</taxon>
        <taxon>Pseudomonadati</taxon>
        <taxon>Bacteroidota</taxon>
        <taxon>Flavobacteriia</taxon>
        <taxon>Flavobacteriales</taxon>
        <taxon>Flavobacteriaceae</taxon>
        <taxon>Mesoflavibacter</taxon>
    </lineage>
</organism>
<evidence type="ECO:0000313" key="3">
    <source>
        <dbReference type="Proteomes" id="UP001149142"/>
    </source>
</evidence>
<accession>A0ABT4RZB0</accession>
<gene>
    <name evidence="2" type="ORF">OOZ35_06180</name>
</gene>
<dbReference type="RefSeq" id="WP_270005316.1">
    <property type="nucleotide sequence ID" value="NZ_CAXQEU010000092.1"/>
</dbReference>
<comment type="caution">
    <text evidence="2">The sequence shown here is derived from an EMBL/GenBank/DDBJ whole genome shotgun (WGS) entry which is preliminary data.</text>
</comment>
<proteinExistence type="predicted"/>
<dbReference type="InterPro" id="IPR021255">
    <property type="entry name" value="DUF2807"/>
</dbReference>
<feature type="domain" description="Putative auto-transporter adhesin head GIN" evidence="1">
    <location>
        <begin position="40"/>
        <end position="178"/>
    </location>
</feature>
<protein>
    <submittedName>
        <fullName evidence="2">DUF2807 domain-containing protein</fullName>
    </submittedName>
</protein>